<feature type="non-terminal residue" evidence="1">
    <location>
        <position position="1"/>
    </location>
</feature>
<proteinExistence type="predicted"/>
<name>A0ACC1KTB7_9FUNG</name>
<accession>A0ACC1KTB7</accession>
<protein>
    <submittedName>
        <fullName evidence="1">Uncharacterized protein</fullName>
    </submittedName>
</protein>
<sequence>SLDKRTREEIGSEFDRLFGWVDQQLPATNSVRSLSRASSPKSRTSSWRTSAGGEKAASPSAASIGYGSSTGGNRVMSTLPPIPVRSPAK</sequence>
<evidence type="ECO:0000313" key="2">
    <source>
        <dbReference type="Proteomes" id="UP001140087"/>
    </source>
</evidence>
<comment type="caution">
    <text evidence="1">The sequence shown here is derived from an EMBL/GenBank/DDBJ whole genome shotgun (WGS) entry which is preliminary data.</text>
</comment>
<evidence type="ECO:0000313" key="1">
    <source>
        <dbReference type="EMBL" id="KAJ2794574.1"/>
    </source>
</evidence>
<dbReference type="EMBL" id="JANBUN010002463">
    <property type="protein sequence ID" value="KAJ2794574.1"/>
    <property type="molecule type" value="Genomic_DNA"/>
</dbReference>
<gene>
    <name evidence="1" type="ORF">H4R21_005450</name>
</gene>
<reference evidence="1" key="1">
    <citation type="submission" date="2022-07" db="EMBL/GenBank/DDBJ databases">
        <title>Phylogenomic reconstructions and comparative analyses of Kickxellomycotina fungi.</title>
        <authorList>
            <person name="Reynolds N.K."/>
            <person name="Stajich J.E."/>
            <person name="Barry K."/>
            <person name="Grigoriev I.V."/>
            <person name="Crous P."/>
            <person name="Smith M.E."/>
        </authorList>
    </citation>
    <scope>NUCLEOTIDE SEQUENCE</scope>
    <source>
        <strain evidence="1">BCRC 34780</strain>
    </source>
</reference>
<organism evidence="1 2">
    <name type="scientific">Coemansia helicoidea</name>
    <dbReference type="NCBI Taxonomy" id="1286919"/>
    <lineage>
        <taxon>Eukaryota</taxon>
        <taxon>Fungi</taxon>
        <taxon>Fungi incertae sedis</taxon>
        <taxon>Zoopagomycota</taxon>
        <taxon>Kickxellomycotina</taxon>
        <taxon>Kickxellomycetes</taxon>
        <taxon>Kickxellales</taxon>
        <taxon>Kickxellaceae</taxon>
        <taxon>Coemansia</taxon>
    </lineage>
</organism>
<keyword evidence="2" id="KW-1185">Reference proteome</keyword>
<dbReference type="Proteomes" id="UP001140087">
    <property type="component" value="Unassembled WGS sequence"/>
</dbReference>